<organism evidence="2 3">
    <name type="scientific">Albidovulum litorale</name>
    <dbReference type="NCBI Taxonomy" id="2984134"/>
    <lineage>
        <taxon>Bacteria</taxon>
        <taxon>Pseudomonadati</taxon>
        <taxon>Pseudomonadota</taxon>
        <taxon>Alphaproteobacteria</taxon>
        <taxon>Rhodobacterales</taxon>
        <taxon>Paracoccaceae</taxon>
        <taxon>Albidovulum</taxon>
    </lineage>
</organism>
<sequence length="118" mass="12307">MILLGIGFLAFVIATGAATACSLACAGRGGAEPVLRVLDLRRNRGRYAFLFAVTAAATVDLALRLALSLGIDAPEAAGPLVFLGMVAFLFIVAWIMIGDRAGTTQTLLRALRGVETSR</sequence>
<reference evidence="2 3" key="1">
    <citation type="submission" date="2022-10" db="EMBL/GenBank/DDBJ databases">
        <title>Defluviimonas sp. nov., isolated from ocean surface sediments.</title>
        <authorList>
            <person name="He W."/>
            <person name="Wang L."/>
            <person name="Zhang D.-F."/>
        </authorList>
    </citation>
    <scope>NUCLEOTIDE SEQUENCE [LARGE SCALE GENOMIC DNA]</scope>
    <source>
        <strain evidence="2 3">WL0050</strain>
    </source>
</reference>
<keyword evidence="1" id="KW-0812">Transmembrane</keyword>
<dbReference type="Proteomes" id="UP001652564">
    <property type="component" value="Unassembled WGS sequence"/>
</dbReference>
<gene>
    <name evidence="2" type="ORF">OEZ71_12650</name>
</gene>
<proteinExistence type="predicted"/>
<name>A0ABT2ZQ98_9RHOB</name>
<dbReference type="EMBL" id="JAOWKZ010000003">
    <property type="protein sequence ID" value="MCV2873145.1"/>
    <property type="molecule type" value="Genomic_DNA"/>
</dbReference>
<keyword evidence="3" id="KW-1185">Reference proteome</keyword>
<dbReference type="RefSeq" id="WP_263740357.1">
    <property type="nucleotide sequence ID" value="NZ_JAOWKZ010000003.1"/>
</dbReference>
<feature type="transmembrane region" description="Helical" evidence="1">
    <location>
        <begin position="79"/>
        <end position="97"/>
    </location>
</feature>
<evidence type="ECO:0000313" key="3">
    <source>
        <dbReference type="Proteomes" id="UP001652564"/>
    </source>
</evidence>
<keyword evidence="1" id="KW-1133">Transmembrane helix</keyword>
<feature type="transmembrane region" description="Helical" evidence="1">
    <location>
        <begin position="47"/>
        <end position="67"/>
    </location>
</feature>
<comment type="caution">
    <text evidence="2">The sequence shown here is derived from an EMBL/GenBank/DDBJ whole genome shotgun (WGS) entry which is preliminary data.</text>
</comment>
<keyword evidence="1" id="KW-0472">Membrane</keyword>
<evidence type="ECO:0000313" key="2">
    <source>
        <dbReference type="EMBL" id="MCV2873145.1"/>
    </source>
</evidence>
<accession>A0ABT2ZQ98</accession>
<evidence type="ECO:0000256" key="1">
    <source>
        <dbReference type="SAM" id="Phobius"/>
    </source>
</evidence>
<protein>
    <submittedName>
        <fullName evidence="2">Uncharacterized protein</fullName>
    </submittedName>
</protein>